<dbReference type="EMBL" id="JAAIJQ010000126">
    <property type="protein sequence ID" value="NEV64941.1"/>
    <property type="molecule type" value="Genomic_DNA"/>
</dbReference>
<organism evidence="1 2">
    <name type="scientific">Thiorhodococcus minor</name>
    <dbReference type="NCBI Taxonomy" id="57489"/>
    <lineage>
        <taxon>Bacteria</taxon>
        <taxon>Pseudomonadati</taxon>
        <taxon>Pseudomonadota</taxon>
        <taxon>Gammaproteobacteria</taxon>
        <taxon>Chromatiales</taxon>
        <taxon>Chromatiaceae</taxon>
        <taxon>Thiorhodococcus</taxon>
    </lineage>
</organism>
<comment type="caution">
    <text evidence="1">The sequence shown here is derived from an EMBL/GenBank/DDBJ whole genome shotgun (WGS) entry which is preliminary data.</text>
</comment>
<gene>
    <name evidence="1" type="ORF">G3446_24260</name>
</gene>
<reference evidence="1 2" key="1">
    <citation type="submission" date="2020-02" db="EMBL/GenBank/DDBJ databases">
        <title>Genome sequences of Thiorhodococcus mannitoliphagus and Thiorhodococcus minor, purple sulfur photosynthetic bacteria in the gammaproteobacterial family, Chromatiaceae.</title>
        <authorList>
            <person name="Aviles F.A."/>
            <person name="Meyer T.E."/>
            <person name="Kyndt J.A."/>
        </authorList>
    </citation>
    <scope>NUCLEOTIDE SEQUENCE [LARGE SCALE GENOMIC DNA]</scope>
    <source>
        <strain evidence="1 2">DSM 11518</strain>
    </source>
</reference>
<feature type="non-terminal residue" evidence="1">
    <location>
        <position position="1"/>
    </location>
</feature>
<evidence type="ECO:0000313" key="1">
    <source>
        <dbReference type="EMBL" id="NEV64941.1"/>
    </source>
</evidence>
<proteinExistence type="predicted"/>
<keyword evidence="2" id="KW-1185">Reference proteome</keyword>
<evidence type="ECO:0000313" key="2">
    <source>
        <dbReference type="Proteomes" id="UP000483379"/>
    </source>
</evidence>
<name>A0A6M0K6J7_9GAMM</name>
<protein>
    <submittedName>
        <fullName evidence="1">Transposase</fullName>
    </submittedName>
</protein>
<accession>A0A6M0K6J7</accession>
<sequence>RDTFASLKKTCRKLGISFWDDLNDRIGQVGDIPPLPDIVRERILAAEAVP</sequence>
<dbReference type="AlphaFoldDB" id="A0A6M0K6J7"/>
<dbReference type="Proteomes" id="UP000483379">
    <property type="component" value="Unassembled WGS sequence"/>
</dbReference>